<proteinExistence type="predicted"/>
<dbReference type="KEGG" id="ruv:EC9_46190"/>
<dbReference type="Proteomes" id="UP000319557">
    <property type="component" value="Chromosome"/>
</dbReference>
<evidence type="ECO:0000256" key="1">
    <source>
        <dbReference type="SAM" id="MobiDB-lite"/>
    </source>
</evidence>
<feature type="region of interest" description="Disordered" evidence="1">
    <location>
        <begin position="1"/>
        <end position="82"/>
    </location>
</feature>
<evidence type="ECO:0000313" key="3">
    <source>
        <dbReference type="Proteomes" id="UP000319557"/>
    </source>
</evidence>
<dbReference type="AlphaFoldDB" id="A0A517M6B0"/>
<gene>
    <name evidence="2" type="ORF">EC9_46190</name>
</gene>
<organism evidence="2 3">
    <name type="scientific">Rosistilla ulvae</name>
    <dbReference type="NCBI Taxonomy" id="1930277"/>
    <lineage>
        <taxon>Bacteria</taxon>
        <taxon>Pseudomonadati</taxon>
        <taxon>Planctomycetota</taxon>
        <taxon>Planctomycetia</taxon>
        <taxon>Pirellulales</taxon>
        <taxon>Pirellulaceae</taxon>
        <taxon>Rosistilla</taxon>
    </lineage>
</organism>
<name>A0A517M6B0_9BACT</name>
<accession>A0A517M6B0</accession>
<dbReference type="EMBL" id="CP036261">
    <property type="protein sequence ID" value="QDS90411.1"/>
    <property type="molecule type" value="Genomic_DNA"/>
</dbReference>
<sequence length="82" mass="9207">MPHFTLPAKQEGSKNKRLASFSGRAGRRKSSMRQTGRRMAAGMHPEHPSGQNLSPIPRNSPGKYNSVLENPEPQRRSWRLGN</sequence>
<evidence type="ECO:0000313" key="2">
    <source>
        <dbReference type="EMBL" id="QDS90411.1"/>
    </source>
</evidence>
<keyword evidence="3" id="KW-1185">Reference proteome</keyword>
<protein>
    <submittedName>
        <fullName evidence="2">Uncharacterized protein</fullName>
    </submittedName>
</protein>
<reference evidence="2 3" key="1">
    <citation type="submission" date="2019-02" db="EMBL/GenBank/DDBJ databases">
        <title>Deep-cultivation of Planctomycetes and their phenomic and genomic characterization uncovers novel biology.</title>
        <authorList>
            <person name="Wiegand S."/>
            <person name="Jogler M."/>
            <person name="Boedeker C."/>
            <person name="Pinto D."/>
            <person name="Vollmers J."/>
            <person name="Rivas-Marin E."/>
            <person name="Kohn T."/>
            <person name="Peeters S.H."/>
            <person name="Heuer A."/>
            <person name="Rast P."/>
            <person name="Oberbeckmann S."/>
            <person name="Bunk B."/>
            <person name="Jeske O."/>
            <person name="Meyerdierks A."/>
            <person name="Storesund J.E."/>
            <person name="Kallscheuer N."/>
            <person name="Luecker S."/>
            <person name="Lage O.M."/>
            <person name="Pohl T."/>
            <person name="Merkel B.J."/>
            <person name="Hornburger P."/>
            <person name="Mueller R.-W."/>
            <person name="Bruemmer F."/>
            <person name="Labrenz M."/>
            <person name="Spormann A.M."/>
            <person name="Op den Camp H."/>
            <person name="Overmann J."/>
            <person name="Amann R."/>
            <person name="Jetten M.S.M."/>
            <person name="Mascher T."/>
            <person name="Medema M.H."/>
            <person name="Devos D.P."/>
            <person name="Kaster A.-K."/>
            <person name="Ovreas L."/>
            <person name="Rohde M."/>
            <person name="Galperin M.Y."/>
            <person name="Jogler C."/>
        </authorList>
    </citation>
    <scope>NUCLEOTIDE SEQUENCE [LARGE SCALE GENOMIC DNA]</scope>
    <source>
        <strain evidence="2 3">EC9</strain>
    </source>
</reference>